<name>A0AC61D9C3_9FIRM</name>
<protein>
    <submittedName>
        <fullName evidence="1">Uncharacterized protein</fullName>
    </submittedName>
</protein>
<keyword evidence="2" id="KW-1185">Reference proteome</keyword>
<proteinExistence type="predicted"/>
<organism evidence="1 2">
    <name type="scientific">Sporanaerobium hydrogeniformans</name>
    <dbReference type="NCBI Taxonomy" id="3072179"/>
    <lineage>
        <taxon>Bacteria</taxon>
        <taxon>Bacillati</taxon>
        <taxon>Bacillota</taxon>
        <taxon>Clostridia</taxon>
        <taxon>Lachnospirales</taxon>
        <taxon>Lachnospiraceae</taxon>
        <taxon>Sporanaerobium</taxon>
    </lineage>
</organism>
<evidence type="ECO:0000313" key="1">
    <source>
        <dbReference type="EMBL" id="PHV69678.1"/>
    </source>
</evidence>
<sequence>MKNFFIKLLLSITLSLVTIFNPIMTNASSISSLPNVPSAQHKQIIQGFIGELNTLQNRIYNLTQFFGGNEPITSSNYTATIQSINEDLSNLNKKIDSYYKTVPTFSEENREVLLLFNAFNFSKDGLYTLSLLNDTTSTVEKIQLLDRYFQARLSAIDAINLLKDLLSSY</sequence>
<gene>
    <name evidence="1" type="ORF">CS063_14365</name>
</gene>
<comment type="caution">
    <text evidence="1">The sequence shown here is derived from an EMBL/GenBank/DDBJ whole genome shotgun (WGS) entry which is preliminary data.</text>
</comment>
<reference evidence="1" key="1">
    <citation type="submission" date="2017-10" db="EMBL/GenBank/DDBJ databases">
        <title>Genome sequence of cellulolytic Lachnospiraceae bacterium XHS1971 isolated from hotspring sediment.</title>
        <authorList>
            <person name="Vasudevan G."/>
            <person name="Joshi A.J."/>
            <person name="Hivarkar S."/>
            <person name="Lanjekar V.B."/>
            <person name="Dhakephalkar P.K."/>
            <person name="Dagar S."/>
        </authorList>
    </citation>
    <scope>NUCLEOTIDE SEQUENCE</scope>
    <source>
        <strain evidence="1">XHS1971</strain>
    </source>
</reference>
<accession>A0AC61D9C3</accession>
<dbReference type="EMBL" id="PEDL01000020">
    <property type="protein sequence ID" value="PHV69678.1"/>
    <property type="molecule type" value="Genomic_DNA"/>
</dbReference>
<dbReference type="Proteomes" id="UP000224460">
    <property type="component" value="Unassembled WGS sequence"/>
</dbReference>
<evidence type="ECO:0000313" key="2">
    <source>
        <dbReference type="Proteomes" id="UP000224460"/>
    </source>
</evidence>